<dbReference type="EC" id="2.5.1.108" evidence="1"/>
<organism evidence="2 3">
    <name type="scientific">Caldivirga maquilingensis (strain ATCC 700844 / DSM 13496 / JCM 10307 / IC-167)</name>
    <dbReference type="NCBI Taxonomy" id="397948"/>
    <lineage>
        <taxon>Archaea</taxon>
        <taxon>Thermoproteota</taxon>
        <taxon>Thermoprotei</taxon>
        <taxon>Thermoproteales</taxon>
        <taxon>Thermoproteaceae</taxon>
        <taxon>Caldivirga</taxon>
    </lineage>
</organism>
<keyword evidence="1" id="KW-0408">Iron</keyword>
<dbReference type="GO" id="GO:0046872">
    <property type="term" value="F:metal ion binding"/>
    <property type="evidence" value="ECO:0007669"/>
    <property type="project" value="UniProtKB-KW"/>
</dbReference>
<dbReference type="PANTHER" id="PTHR10762:SF1">
    <property type="entry name" value="2-(3-AMINO-3-CARBOXYPROPYL)HISTIDINE SYNTHASE SUBUNIT 1"/>
    <property type="match status" value="1"/>
</dbReference>
<dbReference type="HOGENOM" id="CLU_037146_0_0_2"/>
<sequence>MIVENVLVEGIDELRGIINDRVMIEAPIGLNNIAVKLSKIIIEKYGVKEAVVSGRNAWGACDITTPPPGFDIIHIGHALPPNIESLMRINGYVIEKNGEKAVITGKGFKAYILPAYYMPNDGVVEALVKGLQGYEGSLVLYPILYKLYAESVARGIRGAAVGPFTGCFMPIRANRIVVVSGGYFYALTAKLINPGSRVMVADPHRVVVEDVESVYRRYIGLKVNSLLRAIDARRIAILLTSKPGQGNINHALSVKRRLQQSGRDAFILYVDEVSAEAINNIDADAVVIEACPRIALDDLDRVNKPLIAPLEVNYIINGKISEYKAAAATLIPLNSGY</sequence>
<dbReference type="Pfam" id="PF01866">
    <property type="entry name" value="Diphthamide_syn"/>
    <property type="match status" value="1"/>
</dbReference>
<dbReference type="NCBIfam" id="TIGR00322">
    <property type="entry name" value="diphth2_R"/>
    <property type="match status" value="1"/>
</dbReference>
<dbReference type="PANTHER" id="PTHR10762">
    <property type="entry name" value="DIPHTHAMIDE BIOSYNTHESIS PROTEIN"/>
    <property type="match status" value="1"/>
</dbReference>
<comment type="pathway">
    <text evidence="1">Protein modification; peptidyl-diphthamide biosynthesis.</text>
</comment>
<dbReference type="RefSeq" id="WP_012186179.1">
    <property type="nucleotide sequence ID" value="NC_009954.1"/>
</dbReference>
<comment type="cofactor">
    <cofactor evidence="1">
        <name>[4Fe-4S] cluster</name>
        <dbReference type="ChEBI" id="CHEBI:49883"/>
    </cofactor>
</comment>
<dbReference type="KEGG" id="cma:Cmaq_1133"/>
<dbReference type="eggNOG" id="arCOG04112">
    <property type="taxonomic scope" value="Archaea"/>
</dbReference>
<dbReference type="AlphaFoldDB" id="A8MDV4"/>
<dbReference type="GO" id="GO:0051539">
    <property type="term" value="F:4 iron, 4 sulfur cluster binding"/>
    <property type="evidence" value="ECO:0007669"/>
    <property type="project" value="UniProtKB-UniRule"/>
</dbReference>
<accession>A8MDV4</accession>
<dbReference type="InterPro" id="IPR042265">
    <property type="entry name" value="DPH1/DPH2_3"/>
</dbReference>
<dbReference type="UniPathway" id="UPA00559"/>
<name>A8MDV4_CALMQ</name>
<keyword evidence="1" id="KW-0949">S-adenosyl-L-methionine</keyword>
<reference evidence="2 3" key="1">
    <citation type="submission" date="2007-10" db="EMBL/GenBank/DDBJ databases">
        <title>Complete sequence of Caldivirga maquilingensis IC-167.</title>
        <authorList>
            <consortium name="US DOE Joint Genome Institute"/>
            <person name="Copeland A."/>
            <person name="Lucas S."/>
            <person name="Lapidus A."/>
            <person name="Barry K."/>
            <person name="Glavina del Rio T."/>
            <person name="Dalin E."/>
            <person name="Tice H."/>
            <person name="Pitluck S."/>
            <person name="Saunders E."/>
            <person name="Brettin T."/>
            <person name="Bruce D."/>
            <person name="Detter J.C."/>
            <person name="Han C."/>
            <person name="Schmutz J."/>
            <person name="Larimer F."/>
            <person name="Land M."/>
            <person name="Hauser L."/>
            <person name="Kyrpides N."/>
            <person name="Ivanova N."/>
            <person name="Biddle J.F."/>
            <person name="Zhang Z."/>
            <person name="Fitz-Gibbon S.T."/>
            <person name="Lowe T.M."/>
            <person name="Saltikov C."/>
            <person name="House C.H."/>
            <person name="Richardson P."/>
        </authorList>
    </citation>
    <scope>NUCLEOTIDE SEQUENCE [LARGE SCALE GENOMIC DNA]</scope>
    <source>
        <strain evidence="3">ATCC 700844 / DSM 13496 / JCM 10307 / IC-167</strain>
    </source>
</reference>
<dbReference type="GO" id="GO:0090560">
    <property type="term" value="F:2-(3-amino-3-carboxypropyl)histidine synthase activity"/>
    <property type="evidence" value="ECO:0007669"/>
    <property type="project" value="UniProtKB-UniRule"/>
</dbReference>
<protein>
    <recommendedName>
        <fullName evidence="1">2-(3-amino-3-carboxypropyl)histidine synthase</fullName>
        <ecNumber evidence="1">2.5.1.108</ecNumber>
    </recommendedName>
</protein>
<dbReference type="Gene3D" id="3.40.50.11860">
    <property type="entry name" value="Diphthamide synthesis DPH1/DPH2 domain 3"/>
    <property type="match status" value="1"/>
</dbReference>
<dbReference type="GO" id="GO:0017183">
    <property type="term" value="P:protein histidyl modification to diphthamide"/>
    <property type="evidence" value="ECO:0007669"/>
    <property type="project" value="UniProtKB-UniRule"/>
</dbReference>
<comment type="similarity">
    <text evidence="1">Belongs to the DPH1/DPH2 family.</text>
</comment>
<evidence type="ECO:0000313" key="3">
    <source>
        <dbReference type="Proteomes" id="UP000001137"/>
    </source>
</evidence>
<evidence type="ECO:0000313" key="2">
    <source>
        <dbReference type="EMBL" id="ABW01960.1"/>
    </source>
</evidence>
<keyword evidence="1" id="KW-0808">Transferase</keyword>
<keyword evidence="1" id="KW-0479">Metal-binding</keyword>
<keyword evidence="1" id="KW-0411">Iron-sulfur</keyword>
<keyword evidence="1" id="KW-0004">4Fe-4S</keyword>
<proteinExistence type="inferred from homology"/>
<dbReference type="STRING" id="397948.Cmaq_1133"/>
<dbReference type="InterPro" id="IPR035435">
    <property type="entry name" value="DPH1/DPH2_euk_archaea"/>
</dbReference>
<dbReference type="OrthoDB" id="314at2157"/>
<dbReference type="InterPro" id="IPR016435">
    <property type="entry name" value="DPH1/DPH2"/>
</dbReference>
<gene>
    <name evidence="2" type="ordered locus">Cmaq_1133</name>
</gene>
<dbReference type="PIRSF" id="PIRSF004967">
    <property type="entry name" value="DPH1"/>
    <property type="match status" value="1"/>
</dbReference>
<dbReference type="Proteomes" id="UP000001137">
    <property type="component" value="Chromosome"/>
</dbReference>
<comment type="function">
    <text evidence="1">Catalyzes the first step of diphthamide biosynthesis, i.e. the transfer of the 3-amino-3-carboxypropyl group from S-adenosyl-L-methionine (SAM) to the C2 position of the imidazole ring of the target histidine residue in translation elongation factor 2 (EF-2).</text>
</comment>
<dbReference type="EMBL" id="CP000852">
    <property type="protein sequence ID" value="ABW01960.1"/>
    <property type="molecule type" value="Genomic_DNA"/>
</dbReference>
<keyword evidence="3" id="KW-1185">Reference proteome</keyword>
<evidence type="ECO:0000256" key="1">
    <source>
        <dbReference type="PIRNR" id="PIRNR004967"/>
    </source>
</evidence>
<dbReference type="GeneID" id="5709502"/>
<comment type="catalytic activity">
    <reaction evidence="1">
        <text>L-histidyl-[translation elongation factor 2] + S-adenosyl-L-methionine = 2-[(3S)-amino-3-carboxypropyl]-L-histidyl-[translation elongation factor 2] + S-methyl-5'-thioadenosine + H(+)</text>
        <dbReference type="Rhea" id="RHEA:36783"/>
        <dbReference type="Rhea" id="RHEA-COMP:9748"/>
        <dbReference type="Rhea" id="RHEA-COMP:9749"/>
        <dbReference type="ChEBI" id="CHEBI:15378"/>
        <dbReference type="ChEBI" id="CHEBI:17509"/>
        <dbReference type="ChEBI" id="CHEBI:29979"/>
        <dbReference type="ChEBI" id="CHEBI:59789"/>
        <dbReference type="ChEBI" id="CHEBI:73995"/>
        <dbReference type="EC" id="2.5.1.108"/>
    </reaction>
</comment>